<dbReference type="InterPro" id="IPR040457">
    <property type="entry name" value="GCP_C"/>
</dbReference>
<dbReference type="GO" id="GO:0000922">
    <property type="term" value="C:spindle pole"/>
    <property type="evidence" value="ECO:0007669"/>
    <property type="project" value="InterPro"/>
</dbReference>
<dbReference type="Pfam" id="PF17681">
    <property type="entry name" value="GCP_N_terminal"/>
    <property type="match status" value="1"/>
</dbReference>
<evidence type="ECO:0000256" key="7">
    <source>
        <dbReference type="SAM" id="MobiDB-lite"/>
    </source>
</evidence>
<evidence type="ECO:0000313" key="11">
    <source>
        <dbReference type="Proteomes" id="UP001165080"/>
    </source>
</evidence>
<dbReference type="PANTHER" id="PTHR19302">
    <property type="entry name" value="GAMMA TUBULIN COMPLEX PROTEIN"/>
    <property type="match status" value="1"/>
</dbReference>
<dbReference type="Pfam" id="PF04130">
    <property type="entry name" value="GCP_C_terminal"/>
    <property type="match status" value="1"/>
</dbReference>
<dbReference type="InterPro" id="IPR042241">
    <property type="entry name" value="GCP_C_sf"/>
</dbReference>
<proteinExistence type="inferred from homology"/>
<evidence type="ECO:0000313" key="10">
    <source>
        <dbReference type="EMBL" id="GLC57148.1"/>
    </source>
</evidence>
<dbReference type="AlphaFoldDB" id="A0A9W6F5D7"/>
<keyword evidence="3 6" id="KW-0963">Cytoplasm</keyword>
<keyword evidence="11" id="KW-1185">Reference proteome</keyword>
<comment type="caution">
    <text evidence="10">The sequence shown here is derived from an EMBL/GenBank/DDBJ whole genome shotgun (WGS) entry which is preliminary data.</text>
</comment>
<evidence type="ECO:0000256" key="2">
    <source>
        <dbReference type="ARBA" id="ARBA00010337"/>
    </source>
</evidence>
<evidence type="ECO:0000259" key="9">
    <source>
        <dbReference type="Pfam" id="PF17681"/>
    </source>
</evidence>
<comment type="subcellular location">
    <subcellularLocation>
        <location evidence="1 6">Cytoplasm</location>
        <location evidence="1 6">Cytoskeleton</location>
        <location evidence="1 6">Microtubule organizing center</location>
    </subcellularLocation>
</comment>
<accession>A0A9W6F5D7</accession>
<keyword evidence="4 6" id="KW-0493">Microtubule</keyword>
<evidence type="ECO:0000259" key="8">
    <source>
        <dbReference type="Pfam" id="PF04130"/>
    </source>
</evidence>
<dbReference type="GO" id="GO:0000930">
    <property type="term" value="C:gamma-tubulin complex"/>
    <property type="evidence" value="ECO:0007669"/>
    <property type="project" value="TreeGrafter"/>
</dbReference>
<dbReference type="GO" id="GO:0051011">
    <property type="term" value="F:microtubule minus-end binding"/>
    <property type="evidence" value="ECO:0007669"/>
    <property type="project" value="TreeGrafter"/>
</dbReference>
<evidence type="ECO:0000256" key="4">
    <source>
        <dbReference type="ARBA" id="ARBA00022701"/>
    </source>
</evidence>
<comment type="function">
    <text evidence="6">Component of the gamma-tubulin ring complex (gTuRC) which mediates microtubule nucleation.</text>
</comment>
<dbReference type="GO" id="GO:0051321">
    <property type="term" value="P:meiotic cell cycle"/>
    <property type="evidence" value="ECO:0007669"/>
    <property type="project" value="TreeGrafter"/>
</dbReference>
<dbReference type="GO" id="GO:0031122">
    <property type="term" value="P:cytoplasmic microtubule organization"/>
    <property type="evidence" value="ECO:0007669"/>
    <property type="project" value="TreeGrafter"/>
</dbReference>
<dbReference type="Gene3D" id="1.20.120.1900">
    <property type="entry name" value="Gamma-tubulin complex, C-terminal domain"/>
    <property type="match status" value="1"/>
</dbReference>
<dbReference type="GO" id="GO:0005874">
    <property type="term" value="C:microtubule"/>
    <property type="evidence" value="ECO:0007669"/>
    <property type="project" value="UniProtKB-KW"/>
</dbReference>
<protein>
    <recommendedName>
        <fullName evidence="6">Gamma-tubulin complex component</fullName>
    </recommendedName>
</protein>
<dbReference type="InterPro" id="IPR041470">
    <property type="entry name" value="GCP_N"/>
</dbReference>
<feature type="compositionally biased region" description="Gly residues" evidence="7">
    <location>
        <begin position="292"/>
        <end position="328"/>
    </location>
</feature>
<dbReference type="PANTHER" id="PTHR19302:SF27">
    <property type="entry name" value="GAMMA-TUBULIN COMPLEX COMPONENT 4"/>
    <property type="match status" value="1"/>
</dbReference>
<dbReference type="GO" id="GO:0000278">
    <property type="term" value="P:mitotic cell cycle"/>
    <property type="evidence" value="ECO:0007669"/>
    <property type="project" value="TreeGrafter"/>
</dbReference>
<feature type="domain" description="Gamma tubulin complex component protein N-terminal" evidence="9">
    <location>
        <begin position="29"/>
        <end position="461"/>
    </location>
</feature>
<dbReference type="GO" id="GO:0043015">
    <property type="term" value="F:gamma-tubulin binding"/>
    <property type="evidence" value="ECO:0007669"/>
    <property type="project" value="InterPro"/>
</dbReference>
<evidence type="ECO:0000256" key="3">
    <source>
        <dbReference type="ARBA" id="ARBA00022490"/>
    </source>
</evidence>
<gene>
    <name evidence="10" type="primary">PLEST010120</name>
    <name evidence="10" type="ORF">PLESTB_001192600</name>
</gene>
<feature type="domain" description="Gamma tubulin complex component C-terminal" evidence="8">
    <location>
        <begin position="466"/>
        <end position="787"/>
    </location>
</feature>
<comment type="similarity">
    <text evidence="2 6">Belongs to the TUBGCP family.</text>
</comment>
<reference evidence="10 11" key="1">
    <citation type="journal article" date="2023" name="Commun. Biol.">
        <title>Reorganization of the ancestral sex-determining regions during the evolution of trioecy in Pleodorina starrii.</title>
        <authorList>
            <person name="Takahashi K."/>
            <person name="Suzuki S."/>
            <person name="Kawai-Toyooka H."/>
            <person name="Yamamoto K."/>
            <person name="Hamaji T."/>
            <person name="Ootsuki R."/>
            <person name="Yamaguchi H."/>
            <person name="Kawachi M."/>
            <person name="Higashiyama T."/>
            <person name="Nozaki H."/>
        </authorList>
    </citation>
    <scope>NUCLEOTIDE SEQUENCE [LARGE SCALE GENOMIC DNA]</scope>
    <source>
        <strain evidence="10 11">NIES-4479</strain>
    </source>
</reference>
<organism evidence="10 11">
    <name type="scientific">Pleodorina starrii</name>
    <dbReference type="NCBI Taxonomy" id="330485"/>
    <lineage>
        <taxon>Eukaryota</taxon>
        <taxon>Viridiplantae</taxon>
        <taxon>Chlorophyta</taxon>
        <taxon>core chlorophytes</taxon>
        <taxon>Chlorophyceae</taxon>
        <taxon>CS clade</taxon>
        <taxon>Chlamydomonadales</taxon>
        <taxon>Volvocaceae</taxon>
        <taxon>Pleodorina</taxon>
    </lineage>
</organism>
<name>A0A9W6F5D7_9CHLO</name>
<dbReference type="GO" id="GO:0007020">
    <property type="term" value="P:microtubule nucleation"/>
    <property type="evidence" value="ECO:0007669"/>
    <property type="project" value="InterPro"/>
</dbReference>
<evidence type="ECO:0000256" key="1">
    <source>
        <dbReference type="ARBA" id="ARBA00004267"/>
    </source>
</evidence>
<dbReference type="InterPro" id="IPR007259">
    <property type="entry name" value="GCP"/>
</dbReference>
<dbReference type="EMBL" id="BRXU01000018">
    <property type="protein sequence ID" value="GLC57148.1"/>
    <property type="molecule type" value="Genomic_DNA"/>
</dbReference>
<keyword evidence="5 6" id="KW-0206">Cytoskeleton</keyword>
<dbReference type="GO" id="GO:0051225">
    <property type="term" value="P:spindle assembly"/>
    <property type="evidence" value="ECO:0007669"/>
    <property type="project" value="TreeGrafter"/>
</dbReference>
<feature type="region of interest" description="Disordered" evidence="7">
    <location>
        <begin position="244"/>
        <end position="338"/>
    </location>
</feature>
<sequence>MPLLLHGHNQPAMAKPYQEIVPFDESGLVDELLLALVGIHGDLFVDLNDMPGDEKDEENWQLPGPSECSVHISPELTWIGESDRQVLGDLLRLGFHFKAVSTFVEWEHAPWDPRQDSRPPSVYRRALASGLTELLDDYRYTVLSLQQELRNQDAPALPTILHRMWEYVDVLPALHSLAAAQDRVSVGPAFSAADLINALAAGTRSGLPAVRQALGRLLWHCNQVFMQQLAAWMMHGMLQDPHREFFIQPRPPPTTSTTTATAPPHATQQQQLQQQQSAQLREEEGAAAAAAGGAGGGGGGAADGAGGRGGGGGEGGGGEWGFPGGTTSSGGSSSSGRLDDEAAYREWHGGFQVAPRLLPLYVSHDLAETVLFVGRAVRVLRRPTGQAGTAGGGGGGGGGTAGAGVGCSDGAQELMPLQDMLQFGQAFTAFQSEPELSVSRLETLVEGLRSHVARLLWRLLVGRAGLLPHLAALKDYFLLARGDFWQIFLEESRGLMAAPPRLQSVDADLAVPFSRSAAKSSAEGDPLLAAFSLRYLRGAEAEAAFQVSTGKGATSGHVVPPLDPAWDPLTLEVRLDWPLGLLLGREQLRRYNQLFALLLRLRRMQGQLDDAWKDLRVMDRQLSRGSSSSFPSPSSVPGASMRDLQDLRNNMAHLVTNLQIYIQTDVIEVNLSTLETKISTCQDFSELERAHNIFLSTLMVQSFLTVRSLCAVLADIFQDVAHLHQLVARAGCEPQRLDFGAIARVRSNFMRHASGLYNTISSQRMIDSFRAPHLAQLVTRLNYNGWYNVATGRGQE</sequence>
<evidence type="ECO:0000256" key="5">
    <source>
        <dbReference type="ARBA" id="ARBA00023212"/>
    </source>
</evidence>
<dbReference type="Proteomes" id="UP001165080">
    <property type="component" value="Unassembled WGS sequence"/>
</dbReference>
<evidence type="ECO:0000256" key="6">
    <source>
        <dbReference type="RuleBase" id="RU363050"/>
    </source>
</evidence>
<feature type="compositionally biased region" description="Low complexity" evidence="7">
    <location>
        <begin position="255"/>
        <end position="279"/>
    </location>
</feature>